<sequence>MGGEGERSEAHSCPLSGGPDPHSAPLVLVLVPSPWTTTRLGRLWISWYPWPADIGPLTVHAAGDVGGEDQRNVGRY</sequence>
<keyword evidence="3" id="KW-1185">Reference proteome</keyword>
<accession>A0A9Q0DX55</accession>
<feature type="region of interest" description="Disordered" evidence="1">
    <location>
        <begin position="1"/>
        <end position="22"/>
    </location>
</feature>
<dbReference type="EMBL" id="JANIIK010000109">
    <property type="protein sequence ID" value="KAJ3597289.1"/>
    <property type="molecule type" value="Genomic_DNA"/>
</dbReference>
<reference evidence="2" key="1">
    <citation type="submission" date="2022-07" db="EMBL/GenBank/DDBJ databases">
        <title>Chromosome-level genome of Muraenolepis orangiensis.</title>
        <authorList>
            <person name="Kim J."/>
        </authorList>
    </citation>
    <scope>NUCLEOTIDE SEQUENCE</scope>
    <source>
        <strain evidence="2">KU_S4_2022</strain>
        <tissue evidence="2">Muscle</tissue>
    </source>
</reference>
<name>A0A9Q0DX55_9TELE</name>
<proteinExistence type="predicted"/>
<dbReference type="Proteomes" id="UP001148018">
    <property type="component" value="Unassembled WGS sequence"/>
</dbReference>
<protein>
    <submittedName>
        <fullName evidence="2">Uncharacterized protein</fullName>
    </submittedName>
</protein>
<comment type="caution">
    <text evidence="2">The sequence shown here is derived from an EMBL/GenBank/DDBJ whole genome shotgun (WGS) entry which is preliminary data.</text>
</comment>
<feature type="compositionally biased region" description="Basic and acidic residues" evidence="1">
    <location>
        <begin position="1"/>
        <end position="10"/>
    </location>
</feature>
<evidence type="ECO:0000313" key="3">
    <source>
        <dbReference type="Proteomes" id="UP001148018"/>
    </source>
</evidence>
<evidence type="ECO:0000313" key="2">
    <source>
        <dbReference type="EMBL" id="KAJ3597289.1"/>
    </source>
</evidence>
<gene>
    <name evidence="2" type="ORF">NHX12_000817</name>
</gene>
<evidence type="ECO:0000256" key="1">
    <source>
        <dbReference type="SAM" id="MobiDB-lite"/>
    </source>
</evidence>
<dbReference type="AlphaFoldDB" id="A0A9Q0DX55"/>
<organism evidence="2 3">
    <name type="scientific">Muraenolepis orangiensis</name>
    <name type="common">Patagonian moray cod</name>
    <dbReference type="NCBI Taxonomy" id="630683"/>
    <lineage>
        <taxon>Eukaryota</taxon>
        <taxon>Metazoa</taxon>
        <taxon>Chordata</taxon>
        <taxon>Craniata</taxon>
        <taxon>Vertebrata</taxon>
        <taxon>Euteleostomi</taxon>
        <taxon>Actinopterygii</taxon>
        <taxon>Neopterygii</taxon>
        <taxon>Teleostei</taxon>
        <taxon>Neoteleostei</taxon>
        <taxon>Acanthomorphata</taxon>
        <taxon>Zeiogadaria</taxon>
        <taxon>Gadariae</taxon>
        <taxon>Gadiformes</taxon>
        <taxon>Muraenolepidoidei</taxon>
        <taxon>Muraenolepididae</taxon>
        <taxon>Muraenolepis</taxon>
    </lineage>
</organism>